<accession>A0ABD2Z4P7</accession>
<dbReference type="EMBL" id="JBJUIK010000011">
    <property type="protein sequence ID" value="KAL3513352.1"/>
    <property type="molecule type" value="Genomic_DNA"/>
</dbReference>
<evidence type="ECO:0000313" key="1">
    <source>
        <dbReference type="EMBL" id="KAL3513352.1"/>
    </source>
</evidence>
<proteinExistence type="predicted"/>
<sequence>MPRARAILLHLQKLYGEKIRSIRYEISRKLFRYKMAECLDMDKHILNMIRLTERLESLNFFMEADLQDDLILQSLSSSFSQFIINYHVTKKEHTLAKLLKVLTLAQKEMKGKARRCSHC</sequence>
<organism evidence="1 2">
    <name type="scientific">Cinchona calisaya</name>
    <dbReference type="NCBI Taxonomy" id="153742"/>
    <lineage>
        <taxon>Eukaryota</taxon>
        <taxon>Viridiplantae</taxon>
        <taxon>Streptophyta</taxon>
        <taxon>Embryophyta</taxon>
        <taxon>Tracheophyta</taxon>
        <taxon>Spermatophyta</taxon>
        <taxon>Magnoliopsida</taxon>
        <taxon>eudicotyledons</taxon>
        <taxon>Gunneridae</taxon>
        <taxon>Pentapetalae</taxon>
        <taxon>asterids</taxon>
        <taxon>lamiids</taxon>
        <taxon>Gentianales</taxon>
        <taxon>Rubiaceae</taxon>
        <taxon>Cinchonoideae</taxon>
        <taxon>Cinchoneae</taxon>
        <taxon>Cinchona</taxon>
    </lineage>
</organism>
<dbReference type="AlphaFoldDB" id="A0ABD2Z4P7"/>
<gene>
    <name evidence="1" type="ORF">ACH5RR_026069</name>
</gene>
<protein>
    <submittedName>
        <fullName evidence="1">Uncharacterized protein</fullName>
    </submittedName>
</protein>
<dbReference type="Pfam" id="PF14223">
    <property type="entry name" value="Retrotran_gag_2"/>
    <property type="match status" value="1"/>
</dbReference>
<name>A0ABD2Z4P7_9GENT</name>
<dbReference type="Proteomes" id="UP001630127">
    <property type="component" value="Unassembled WGS sequence"/>
</dbReference>
<keyword evidence="2" id="KW-1185">Reference proteome</keyword>
<evidence type="ECO:0000313" key="2">
    <source>
        <dbReference type="Proteomes" id="UP001630127"/>
    </source>
</evidence>
<reference evidence="1 2" key="1">
    <citation type="submission" date="2024-11" db="EMBL/GenBank/DDBJ databases">
        <title>A near-complete genome assembly of Cinchona calisaya.</title>
        <authorList>
            <person name="Lian D.C."/>
            <person name="Zhao X.W."/>
            <person name="Wei L."/>
        </authorList>
    </citation>
    <scope>NUCLEOTIDE SEQUENCE [LARGE SCALE GENOMIC DNA]</scope>
    <source>
        <tissue evidence="1">Nenye</tissue>
    </source>
</reference>
<comment type="caution">
    <text evidence="1">The sequence shown here is derived from an EMBL/GenBank/DDBJ whole genome shotgun (WGS) entry which is preliminary data.</text>
</comment>